<dbReference type="Gene3D" id="2.60.40.10">
    <property type="entry name" value="Immunoglobulins"/>
    <property type="match status" value="1"/>
</dbReference>
<evidence type="ECO:0000313" key="3">
    <source>
        <dbReference type="Proteomes" id="UP000326354"/>
    </source>
</evidence>
<dbReference type="PANTHER" id="PTHR34819:SF3">
    <property type="entry name" value="CELL SURFACE PROTEIN"/>
    <property type="match status" value="1"/>
</dbReference>
<keyword evidence="1" id="KW-1133">Transmembrane helix</keyword>
<dbReference type="RefSeq" id="WP_151969593.1">
    <property type="nucleotide sequence ID" value="NZ_AP019860.1"/>
</dbReference>
<feature type="transmembrane region" description="Helical" evidence="1">
    <location>
        <begin position="6"/>
        <end position="27"/>
    </location>
</feature>
<keyword evidence="3" id="KW-1185">Reference proteome</keyword>
<gene>
    <name evidence="2" type="ORF">UABAM_03863</name>
</gene>
<dbReference type="EMBL" id="AP019860">
    <property type="protein sequence ID" value="BBM85494.1"/>
    <property type="molecule type" value="Genomic_DNA"/>
</dbReference>
<dbReference type="InterPro" id="IPR051172">
    <property type="entry name" value="Chlamydia_OmcB"/>
</dbReference>
<evidence type="ECO:0000256" key="1">
    <source>
        <dbReference type="SAM" id="Phobius"/>
    </source>
</evidence>
<proteinExistence type="predicted"/>
<organism evidence="2 3">
    <name type="scientific">Uabimicrobium amorphum</name>
    <dbReference type="NCBI Taxonomy" id="2596890"/>
    <lineage>
        <taxon>Bacteria</taxon>
        <taxon>Pseudomonadati</taxon>
        <taxon>Planctomycetota</taxon>
        <taxon>Candidatus Uabimicrobiia</taxon>
        <taxon>Candidatus Uabimicrobiales</taxon>
        <taxon>Candidatus Uabimicrobiaceae</taxon>
        <taxon>Candidatus Uabimicrobium</taxon>
    </lineage>
</organism>
<dbReference type="OrthoDB" id="282600at2"/>
<dbReference type="KEGG" id="uam:UABAM_03863"/>
<name>A0A5S9IPH3_UABAM</name>
<keyword evidence="1" id="KW-0812">Transmembrane</keyword>
<dbReference type="SUPFAM" id="SSF48371">
    <property type="entry name" value="ARM repeat"/>
    <property type="match status" value="1"/>
</dbReference>
<keyword evidence="1" id="KW-0472">Membrane</keyword>
<dbReference type="InterPro" id="IPR016024">
    <property type="entry name" value="ARM-type_fold"/>
</dbReference>
<sequence>MKKKILPIVMSLIFLGLAVVVVKYVVLKKSATAKWHKKITSSKAKNNAFLNQYLAQSFVKQQDIPQEFIECFSSISLDVRQNAIIVLRNLGKDFNDQSTIDEILYITLEDSSQQVRRETALALMNRENLRIDKIKRAYNLEKDPEIQCYLGGMIALSFETNDIHVLNEHLQNSKPEYMRVVLNSYITYHQKRWDSISSDMLAAFVAEVAPTLETSSLKEEIGQFLQKITKVNLPADKYAWFSWVTSVHEHDIANLGQEQLRDLFFSSEVKNAKKFPIAQKLKIYPKNIPLFLGKVLQNNGQLHYIFSQIKERYYHHFVTFIHLHHTNSRYLVDFLLAKNTTFSNDFLMENMDSLAEEERNVLLKQIQENPDKSSYEVTIFGDGKQIQILKSTNNLSNTEVVKPAPQVEVTPNKQNDIVRNKQNDIVRNKQNDKTAKKTVVATQLPPQQLVTLTSQTQKGTVKVPMVYHLKAHASTDVAQVKITVVIPKTVTYLRSEPFPEVNGQSLTWRYDVIPQGENKNIRVWLMPTAGGKQSFFSFVKATPANRSSVIIGEPQLQATISGPKHQNIASPFSYQLRVKNTGNGEAHEVVASFALPDGFSHESAEQNLVFPIGVIKAGEEKIINTKVIATMPGEQCCEININSANHPLVTKKFCCKIAKKDFRIAIENESRCSIEGQALINVTVSNTGNKDLEDIKLHANFLPQNKIISHDISQATVKENSIVGVQDIIPVGEQATFSILIASSKIGEQCFSVEAVHQQKKHQAKGCITWQQAPKLKIIHRGPQQVTRNEKFTCEIIVQNIGEVDAKDIVVAIIAPQLQCDQMLFTIDNLKVKDEKRFEIDTKALQIGDVKSVAHVECKGMNANEDCVVFFVVE</sequence>
<dbReference type="Proteomes" id="UP000326354">
    <property type="component" value="Chromosome"/>
</dbReference>
<dbReference type="InterPro" id="IPR013783">
    <property type="entry name" value="Ig-like_fold"/>
</dbReference>
<dbReference type="AlphaFoldDB" id="A0A5S9IPH3"/>
<accession>A0A5S9IPH3</accession>
<reference evidence="2 3" key="1">
    <citation type="submission" date="2019-08" db="EMBL/GenBank/DDBJ databases">
        <title>Complete genome sequence of Candidatus Uab amorphum.</title>
        <authorList>
            <person name="Shiratori T."/>
            <person name="Suzuki S."/>
            <person name="Kakizawa Y."/>
            <person name="Ishida K."/>
        </authorList>
    </citation>
    <scope>NUCLEOTIDE SEQUENCE [LARGE SCALE GENOMIC DNA]</scope>
    <source>
        <strain evidence="2 3">SRT547</strain>
    </source>
</reference>
<dbReference type="PANTHER" id="PTHR34819">
    <property type="entry name" value="LARGE CYSTEINE-RICH PERIPLASMIC PROTEIN OMCB"/>
    <property type="match status" value="1"/>
</dbReference>
<protein>
    <submittedName>
        <fullName evidence="2">Large cysteine-rich periplasmic protein OmcB</fullName>
    </submittedName>
</protein>
<evidence type="ECO:0000313" key="2">
    <source>
        <dbReference type="EMBL" id="BBM85494.1"/>
    </source>
</evidence>